<dbReference type="AlphaFoldDB" id="X1CDR9"/>
<protein>
    <submittedName>
        <fullName evidence="1">Uncharacterized protein</fullName>
    </submittedName>
</protein>
<sequence>MNSAYLKIQNVDTLKQFLNHLQGIKNKTDLIVFFDWDDTLVNPDNDKIIEPEITKKLFKYMLDNRIFFAIITGRFHDTACHDNKRNLYAMQRNIEITMMPILKKLGVETGLYSTNLHKKKPYKVYNEKGRCVGVLFMGIFFTGEKGATIKNYLRQKNIQKSRVIFIDDYEPYLIETTASFPGVEAFRRIVPYASTI</sequence>
<reference evidence="1" key="1">
    <citation type="journal article" date="2014" name="Front. Microbiol.">
        <title>High frequency of phylogenetically diverse reductive dehalogenase-homologous genes in deep subseafloor sedimentary metagenomes.</title>
        <authorList>
            <person name="Kawai M."/>
            <person name="Futagami T."/>
            <person name="Toyoda A."/>
            <person name="Takaki Y."/>
            <person name="Nishi S."/>
            <person name="Hori S."/>
            <person name="Arai W."/>
            <person name="Tsubouchi T."/>
            <person name="Morono Y."/>
            <person name="Uchiyama I."/>
            <person name="Ito T."/>
            <person name="Fujiyama A."/>
            <person name="Inagaki F."/>
            <person name="Takami H."/>
        </authorList>
    </citation>
    <scope>NUCLEOTIDE SEQUENCE</scope>
    <source>
        <strain evidence="1">Expedition CK06-06</strain>
    </source>
</reference>
<evidence type="ECO:0000313" key="1">
    <source>
        <dbReference type="EMBL" id="GAG94403.1"/>
    </source>
</evidence>
<dbReference type="InterPro" id="IPR023214">
    <property type="entry name" value="HAD_sf"/>
</dbReference>
<dbReference type="EMBL" id="BART01022276">
    <property type="protein sequence ID" value="GAG94403.1"/>
    <property type="molecule type" value="Genomic_DNA"/>
</dbReference>
<comment type="caution">
    <text evidence="1">The sequence shown here is derived from an EMBL/GenBank/DDBJ whole genome shotgun (WGS) entry which is preliminary data.</text>
</comment>
<dbReference type="SUPFAM" id="SSF56784">
    <property type="entry name" value="HAD-like"/>
    <property type="match status" value="1"/>
</dbReference>
<proteinExistence type="predicted"/>
<name>X1CDR9_9ZZZZ</name>
<organism evidence="1">
    <name type="scientific">marine sediment metagenome</name>
    <dbReference type="NCBI Taxonomy" id="412755"/>
    <lineage>
        <taxon>unclassified sequences</taxon>
        <taxon>metagenomes</taxon>
        <taxon>ecological metagenomes</taxon>
    </lineage>
</organism>
<gene>
    <name evidence="1" type="ORF">S01H4_40827</name>
</gene>
<dbReference type="InterPro" id="IPR036412">
    <property type="entry name" value="HAD-like_sf"/>
</dbReference>
<dbReference type="Gene3D" id="3.40.50.1000">
    <property type="entry name" value="HAD superfamily/HAD-like"/>
    <property type="match status" value="1"/>
</dbReference>
<accession>X1CDR9</accession>